<evidence type="ECO:0000256" key="1">
    <source>
        <dbReference type="ARBA" id="ARBA00004141"/>
    </source>
</evidence>
<feature type="non-terminal residue" evidence="8">
    <location>
        <position position="1"/>
    </location>
</feature>
<keyword evidence="4 7" id="KW-1133">Transmembrane helix</keyword>
<comment type="subcellular location">
    <subcellularLocation>
        <location evidence="1">Membrane</location>
        <topology evidence="1">Multi-pass membrane protein</topology>
    </subcellularLocation>
</comment>
<evidence type="ECO:0000313" key="9">
    <source>
        <dbReference type="Proteomes" id="UP000823915"/>
    </source>
</evidence>
<evidence type="ECO:0000256" key="4">
    <source>
        <dbReference type="ARBA" id="ARBA00022989"/>
    </source>
</evidence>
<dbReference type="GO" id="GO:0015648">
    <property type="term" value="F:lipid-linked peptidoglycan transporter activity"/>
    <property type="evidence" value="ECO:0007669"/>
    <property type="project" value="TreeGrafter"/>
</dbReference>
<sequence>SGGLFGVGLGNSYLASVFAADSDLVFGLLCEEQGLLLGLVILLAFVLWIFYARSDVTRSRSTFFSIAACAAAGMLLFQTTLNVFGATDVLPMTGVTLPFISAGGSSMLAVWGLLAFLKASDERTYAARRASRHRAKEEPSAPRRAAPAGGRHGKQRKMEDIYS</sequence>
<accession>A0A9D1YFK7</accession>
<dbReference type="GO" id="GO:0032153">
    <property type="term" value="C:cell division site"/>
    <property type="evidence" value="ECO:0007669"/>
    <property type="project" value="TreeGrafter"/>
</dbReference>
<dbReference type="Proteomes" id="UP000823915">
    <property type="component" value="Unassembled WGS sequence"/>
</dbReference>
<evidence type="ECO:0000256" key="5">
    <source>
        <dbReference type="ARBA" id="ARBA00023136"/>
    </source>
</evidence>
<dbReference type="EMBL" id="DXDU01000065">
    <property type="protein sequence ID" value="HIY26313.1"/>
    <property type="molecule type" value="Genomic_DNA"/>
</dbReference>
<keyword evidence="3" id="KW-0133">Cell shape</keyword>
<keyword evidence="2 7" id="KW-0812">Transmembrane</keyword>
<dbReference type="Pfam" id="PF01098">
    <property type="entry name" value="FTSW_RODA_SPOVE"/>
    <property type="match status" value="1"/>
</dbReference>
<reference evidence="8" key="1">
    <citation type="journal article" date="2021" name="PeerJ">
        <title>Extensive microbial diversity within the chicken gut microbiome revealed by metagenomics and culture.</title>
        <authorList>
            <person name="Gilroy R."/>
            <person name="Ravi A."/>
            <person name="Getino M."/>
            <person name="Pursley I."/>
            <person name="Horton D.L."/>
            <person name="Alikhan N.F."/>
            <person name="Baker D."/>
            <person name="Gharbi K."/>
            <person name="Hall N."/>
            <person name="Watson M."/>
            <person name="Adriaenssens E.M."/>
            <person name="Foster-Nyarko E."/>
            <person name="Jarju S."/>
            <person name="Secka A."/>
            <person name="Antonio M."/>
            <person name="Oren A."/>
            <person name="Chaudhuri R.R."/>
            <person name="La Ragione R."/>
            <person name="Hildebrand F."/>
            <person name="Pallen M.J."/>
        </authorList>
    </citation>
    <scope>NUCLEOTIDE SEQUENCE</scope>
    <source>
        <strain evidence="8">1282</strain>
    </source>
</reference>
<dbReference type="GO" id="GO:0051301">
    <property type="term" value="P:cell division"/>
    <property type="evidence" value="ECO:0007669"/>
    <property type="project" value="InterPro"/>
</dbReference>
<evidence type="ECO:0000256" key="3">
    <source>
        <dbReference type="ARBA" id="ARBA00022960"/>
    </source>
</evidence>
<dbReference type="PANTHER" id="PTHR30474:SF3">
    <property type="entry name" value="PEPTIDOGLYCAN GLYCOSYLTRANSFERASE RODA"/>
    <property type="match status" value="1"/>
</dbReference>
<gene>
    <name evidence="8" type="ORF">H9838_03965</name>
</gene>
<feature type="transmembrane region" description="Helical" evidence="7">
    <location>
        <begin position="34"/>
        <end position="51"/>
    </location>
</feature>
<protein>
    <submittedName>
        <fullName evidence="8">FtsW/RodA/SpoVE family cell cycle protein</fullName>
    </submittedName>
</protein>
<feature type="region of interest" description="Disordered" evidence="6">
    <location>
        <begin position="128"/>
        <end position="163"/>
    </location>
</feature>
<feature type="transmembrane region" description="Helical" evidence="7">
    <location>
        <begin position="63"/>
        <end position="85"/>
    </location>
</feature>
<evidence type="ECO:0000313" key="8">
    <source>
        <dbReference type="EMBL" id="HIY26313.1"/>
    </source>
</evidence>
<dbReference type="GO" id="GO:0005886">
    <property type="term" value="C:plasma membrane"/>
    <property type="evidence" value="ECO:0007669"/>
    <property type="project" value="TreeGrafter"/>
</dbReference>
<reference evidence="8" key="2">
    <citation type="submission" date="2021-04" db="EMBL/GenBank/DDBJ databases">
        <authorList>
            <person name="Gilroy R."/>
        </authorList>
    </citation>
    <scope>NUCLEOTIDE SEQUENCE</scope>
    <source>
        <strain evidence="8">1282</strain>
    </source>
</reference>
<dbReference type="InterPro" id="IPR001182">
    <property type="entry name" value="FtsW/RodA"/>
</dbReference>
<evidence type="ECO:0000256" key="6">
    <source>
        <dbReference type="SAM" id="MobiDB-lite"/>
    </source>
</evidence>
<organism evidence="8 9">
    <name type="scientific">Candidatus Acutalibacter pullistercoris</name>
    <dbReference type="NCBI Taxonomy" id="2838418"/>
    <lineage>
        <taxon>Bacteria</taxon>
        <taxon>Bacillati</taxon>
        <taxon>Bacillota</taxon>
        <taxon>Clostridia</taxon>
        <taxon>Eubacteriales</taxon>
        <taxon>Acutalibacteraceae</taxon>
        <taxon>Acutalibacter</taxon>
    </lineage>
</organism>
<feature type="transmembrane region" description="Helical" evidence="7">
    <location>
        <begin position="97"/>
        <end position="119"/>
    </location>
</feature>
<comment type="caution">
    <text evidence="8">The sequence shown here is derived from an EMBL/GenBank/DDBJ whole genome shotgun (WGS) entry which is preliminary data.</text>
</comment>
<evidence type="ECO:0000256" key="2">
    <source>
        <dbReference type="ARBA" id="ARBA00022692"/>
    </source>
</evidence>
<dbReference type="PANTHER" id="PTHR30474">
    <property type="entry name" value="CELL CYCLE PROTEIN"/>
    <property type="match status" value="1"/>
</dbReference>
<evidence type="ECO:0000256" key="7">
    <source>
        <dbReference type="SAM" id="Phobius"/>
    </source>
</evidence>
<dbReference type="GO" id="GO:0008360">
    <property type="term" value="P:regulation of cell shape"/>
    <property type="evidence" value="ECO:0007669"/>
    <property type="project" value="UniProtKB-KW"/>
</dbReference>
<keyword evidence="5 7" id="KW-0472">Membrane</keyword>
<proteinExistence type="predicted"/>
<name>A0A9D1YFK7_9FIRM</name>
<dbReference type="AlphaFoldDB" id="A0A9D1YFK7"/>